<dbReference type="InterPro" id="IPR003903">
    <property type="entry name" value="UIM_dom"/>
</dbReference>
<dbReference type="InterPro" id="IPR002625">
    <property type="entry name" value="Smr_dom"/>
</dbReference>
<feature type="domain" description="Smr" evidence="2">
    <location>
        <begin position="12"/>
        <end position="105"/>
    </location>
</feature>
<dbReference type="InterPro" id="IPR036063">
    <property type="entry name" value="Smr_dom_sf"/>
</dbReference>
<name>A0ABD3MKE7_9STRA</name>
<feature type="compositionally biased region" description="Low complexity" evidence="1">
    <location>
        <begin position="154"/>
        <end position="165"/>
    </location>
</feature>
<evidence type="ECO:0000259" key="2">
    <source>
        <dbReference type="PROSITE" id="PS50828"/>
    </source>
</evidence>
<dbReference type="EMBL" id="JALLBG020000135">
    <property type="protein sequence ID" value="KAL3762456.1"/>
    <property type="molecule type" value="Genomic_DNA"/>
</dbReference>
<organism evidence="3 4">
    <name type="scientific">Discostella pseudostelligera</name>
    <dbReference type="NCBI Taxonomy" id="259834"/>
    <lineage>
        <taxon>Eukaryota</taxon>
        <taxon>Sar</taxon>
        <taxon>Stramenopiles</taxon>
        <taxon>Ochrophyta</taxon>
        <taxon>Bacillariophyta</taxon>
        <taxon>Coscinodiscophyceae</taxon>
        <taxon>Thalassiosirophycidae</taxon>
        <taxon>Stephanodiscales</taxon>
        <taxon>Stephanodiscaceae</taxon>
        <taxon>Discostella</taxon>
    </lineage>
</organism>
<dbReference type="SUPFAM" id="SSF160443">
    <property type="entry name" value="SMR domain-like"/>
    <property type="match status" value="1"/>
</dbReference>
<reference evidence="3 4" key="1">
    <citation type="submission" date="2024-10" db="EMBL/GenBank/DDBJ databases">
        <title>Updated reference genomes for cyclostephanoid diatoms.</title>
        <authorList>
            <person name="Roberts W.R."/>
            <person name="Alverson A.J."/>
        </authorList>
    </citation>
    <scope>NUCLEOTIDE SEQUENCE [LARGE SCALE GENOMIC DNA]</scope>
    <source>
        <strain evidence="3 4">AJA232-27</strain>
    </source>
</reference>
<feature type="region of interest" description="Disordered" evidence="1">
    <location>
        <begin position="138"/>
        <end position="165"/>
    </location>
</feature>
<feature type="compositionally biased region" description="Polar residues" evidence="1">
    <location>
        <begin position="138"/>
        <end position="153"/>
    </location>
</feature>
<evidence type="ECO:0000256" key="1">
    <source>
        <dbReference type="SAM" id="MobiDB-lite"/>
    </source>
</evidence>
<proteinExistence type="predicted"/>
<sequence>MDMTTPTPTTTLDLHGRRADDAVSDVTLFLERVRRTVDASPASSKGKDTSSGVGNNQLFVKIITGSGSHSSHGPILRSVVQKLLEKRGMNWTLERGGGAFQVDALSGFELYAPDVAVDSKVVLAEKEDFHQLAASLKSNSNKGYTGTNNSCAQSTSDLPSSTDPLPSQVALEDEALRTAMQLSITECQQHQKQRVRSMEEYENDLSRAVSESELLGQTRTNSAVDEQFEESLKIACEESLMVEQQQREQNMSNEQFEDALRLALEESTKESTKSDEDDQMLQALAESKVSLMEYQDASHSEDELLQRAMEESAAEEERRNAYRREQEMLAMSQDAILIEEVKRLSLMQQKGKDDTDRSNVD</sequence>
<evidence type="ECO:0000313" key="3">
    <source>
        <dbReference type="EMBL" id="KAL3762456.1"/>
    </source>
</evidence>
<dbReference type="Proteomes" id="UP001530293">
    <property type="component" value="Unassembled WGS sequence"/>
</dbReference>
<feature type="region of interest" description="Disordered" evidence="1">
    <location>
        <begin position="294"/>
        <end position="320"/>
    </location>
</feature>
<dbReference type="AlphaFoldDB" id="A0ABD3MKE7"/>
<accession>A0ABD3MKE7</accession>
<comment type="caution">
    <text evidence="3">The sequence shown here is derived from an EMBL/GenBank/DDBJ whole genome shotgun (WGS) entry which is preliminary data.</text>
</comment>
<evidence type="ECO:0000313" key="4">
    <source>
        <dbReference type="Proteomes" id="UP001530293"/>
    </source>
</evidence>
<dbReference type="SMART" id="SM00726">
    <property type="entry name" value="UIM"/>
    <property type="match status" value="3"/>
</dbReference>
<dbReference type="Gene3D" id="3.30.1370.110">
    <property type="match status" value="1"/>
</dbReference>
<dbReference type="PROSITE" id="PS50828">
    <property type="entry name" value="SMR"/>
    <property type="match status" value="1"/>
</dbReference>
<dbReference type="PROSITE" id="PS50330">
    <property type="entry name" value="UIM"/>
    <property type="match status" value="1"/>
</dbReference>
<keyword evidence="4" id="KW-1185">Reference proteome</keyword>
<protein>
    <recommendedName>
        <fullName evidence="2">Smr domain-containing protein</fullName>
    </recommendedName>
</protein>
<gene>
    <name evidence="3" type="ORF">ACHAWU_008159</name>
</gene>
<feature type="compositionally biased region" description="Basic and acidic residues" evidence="1">
    <location>
        <begin position="296"/>
        <end position="320"/>
    </location>
</feature>